<sequence>MEISITKYTSDDQWRSFQTFVAAYLAGMLHPRDVFTISREWTVMPPLVEFRCDANSRLWFSVGALSWSDEDDASVQVSREKPNQVAVETVQILRAVADLDDPRKLRLSGSGPASSVAVLAKAGFMNGDYDEPAREAAMRARMMADVDTDGDAMDAEARAAGQRAFEGTKNGNIAAIAFAAALARLRSWVDPFSPTPKTGILVGGGAPREADEDAMIDSGDRPAN</sequence>
<dbReference type="AlphaFoldDB" id="A0A0F5N4F0"/>
<reference evidence="4 7" key="4">
    <citation type="submission" date="2018-09" db="EMBL/GenBank/DDBJ databases">
        <title>Metagenome Assembled Genomes from an Advanced Water Purification Facility.</title>
        <authorList>
            <person name="Stamps B.W."/>
            <person name="Spear J.R."/>
        </authorList>
    </citation>
    <scope>NUCLEOTIDE SEQUENCE [LARGE SCALE GENOMIC DNA]</scope>
    <source>
        <strain evidence="4">Bin_29_2</strain>
    </source>
</reference>
<protein>
    <submittedName>
        <fullName evidence="2">Uncharacterized protein</fullName>
    </submittedName>
</protein>
<dbReference type="Proteomes" id="UP000034416">
    <property type="component" value="Unassembled WGS sequence"/>
</dbReference>
<evidence type="ECO:0000313" key="6">
    <source>
        <dbReference type="Proteomes" id="UP000192327"/>
    </source>
</evidence>
<reference evidence="5" key="1">
    <citation type="submission" date="2015-04" db="EMBL/GenBank/DDBJ databases">
        <title>Genome sequence of Mycobacterium arupense GUC1.</title>
        <authorList>
            <person name="Greninger A.L."/>
            <person name="Cunningham G."/>
            <person name="Chiu C.Y."/>
            <person name="Miller S."/>
        </authorList>
    </citation>
    <scope>NUCLEOTIDE SEQUENCE [LARGE SCALE GENOMIC DNA]</scope>
    <source>
        <strain evidence="5">GUC1</strain>
    </source>
</reference>
<dbReference type="EMBL" id="LASW01000003">
    <property type="protein sequence ID" value="KKC01168.1"/>
    <property type="molecule type" value="Genomic_DNA"/>
</dbReference>
<dbReference type="EMBL" id="SSGD01000105">
    <property type="protein sequence ID" value="TXI53444.1"/>
    <property type="molecule type" value="Genomic_DNA"/>
</dbReference>
<dbReference type="EMBL" id="MVHH01000003">
    <property type="protein sequence ID" value="ORA00743.1"/>
    <property type="molecule type" value="Genomic_DNA"/>
</dbReference>
<reference evidence="2" key="2">
    <citation type="submission" date="2015-04" db="EMBL/GenBank/DDBJ databases">
        <title>Genome sequence of Mycobacterium arupense strain GUC1.</title>
        <authorList>
            <person name="Greninger A.L."/>
            <person name="Cunningham G."/>
            <person name="Chiu C.Y."/>
            <person name="Miller S."/>
        </authorList>
    </citation>
    <scope>NUCLEOTIDE SEQUENCE</scope>
    <source>
        <strain evidence="2">GUC1</strain>
    </source>
</reference>
<evidence type="ECO:0000313" key="4">
    <source>
        <dbReference type="EMBL" id="TXI53444.1"/>
    </source>
</evidence>
<organism evidence="2 5">
    <name type="scientific">Mycolicibacter arupensis</name>
    <dbReference type="NCBI Taxonomy" id="342002"/>
    <lineage>
        <taxon>Bacteria</taxon>
        <taxon>Bacillati</taxon>
        <taxon>Actinomycetota</taxon>
        <taxon>Actinomycetes</taxon>
        <taxon>Mycobacteriales</taxon>
        <taxon>Mycobacteriaceae</taxon>
        <taxon>Mycolicibacter</taxon>
    </lineage>
</organism>
<evidence type="ECO:0000256" key="1">
    <source>
        <dbReference type="SAM" id="MobiDB-lite"/>
    </source>
</evidence>
<dbReference type="Proteomes" id="UP000321797">
    <property type="component" value="Unassembled WGS sequence"/>
</dbReference>
<gene>
    <name evidence="3" type="ORF">BST15_02985</name>
    <name evidence="4" type="ORF">E6Q54_16470</name>
    <name evidence="2" type="ORF">WR43_01460</name>
</gene>
<evidence type="ECO:0000313" key="3">
    <source>
        <dbReference type="EMBL" id="ORA00743.1"/>
    </source>
</evidence>
<dbReference type="STRING" id="342002.BST15_02985"/>
<keyword evidence="6" id="KW-1185">Reference proteome</keyword>
<name>A0A0F5N4F0_9MYCO</name>
<feature type="region of interest" description="Disordered" evidence="1">
    <location>
        <begin position="197"/>
        <end position="224"/>
    </location>
</feature>
<evidence type="ECO:0000313" key="7">
    <source>
        <dbReference type="Proteomes" id="UP000321797"/>
    </source>
</evidence>
<proteinExistence type="predicted"/>
<dbReference type="Proteomes" id="UP000192327">
    <property type="component" value="Unassembled WGS sequence"/>
</dbReference>
<reference evidence="3 6" key="3">
    <citation type="submission" date="2016-12" db="EMBL/GenBank/DDBJ databases">
        <title>The new phylogeny of genus Mycobacterium.</title>
        <authorList>
            <person name="Tortoli E."/>
            <person name="Trovato A."/>
            <person name="Cirillo D.M."/>
        </authorList>
    </citation>
    <scope>NUCLEOTIDE SEQUENCE [LARGE SCALE GENOMIC DNA]</scope>
    <source>
        <strain evidence="3 6">DSM 44942</strain>
    </source>
</reference>
<comment type="caution">
    <text evidence="2">The sequence shown here is derived from an EMBL/GenBank/DDBJ whole genome shotgun (WGS) entry which is preliminary data.</text>
</comment>
<dbReference type="RefSeq" id="WP_046187841.1">
    <property type="nucleotide sequence ID" value="NZ_JACKUJ010000044.1"/>
</dbReference>
<dbReference type="PATRIC" id="fig|342002.3.peg.528"/>
<evidence type="ECO:0000313" key="5">
    <source>
        <dbReference type="Proteomes" id="UP000034416"/>
    </source>
</evidence>
<evidence type="ECO:0000313" key="2">
    <source>
        <dbReference type="EMBL" id="KKC01168.1"/>
    </source>
</evidence>
<dbReference type="OrthoDB" id="4718021at2"/>
<accession>A0A0F5N4F0</accession>